<sequence length="61" mass="7241">MNNKKIFEWVKCKRKNGTEFLKLVYYSPAVGGYVEAGRFNMSKQELVRNEWTLGEILRELQ</sequence>
<protein>
    <submittedName>
        <fullName evidence="1">Uncharacterized protein</fullName>
    </submittedName>
</protein>
<gene>
    <name evidence="1" type="ORF">QBE51_03735</name>
</gene>
<dbReference type="RefSeq" id="WP_341877613.1">
    <property type="nucleotide sequence ID" value="NZ_CP121687.1"/>
</dbReference>
<proteinExistence type="predicted"/>
<keyword evidence="2" id="KW-1185">Reference proteome</keyword>
<name>A0ABZ2Y9G9_9FIRM</name>
<accession>A0ABZ2Y9G9</accession>
<reference evidence="1 2" key="1">
    <citation type="submission" date="2023-03" db="EMBL/GenBank/DDBJ databases">
        <title>Novel Species.</title>
        <authorList>
            <person name="Ma S."/>
        </authorList>
    </citation>
    <scope>NUCLEOTIDE SEQUENCE [LARGE SCALE GENOMIC DNA]</scope>
    <source>
        <strain evidence="1 2">LIND6LT2</strain>
    </source>
</reference>
<evidence type="ECO:0000313" key="2">
    <source>
        <dbReference type="Proteomes" id="UP001486565"/>
    </source>
</evidence>
<organism evidence="1 2">
    <name type="scientific">Defluviitalea saccharophila</name>
    <dbReference type="NCBI Taxonomy" id="879970"/>
    <lineage>
        <taxon>Bacteria</taxon>
        <taxon>Bacillati</taxon>
        <taxon>Bacillota</taxon>
        <taxon>Clostridia</taxon>
        <taxon>Lachnospirales</taxon>
        <taxon>Defluviitaleaceae</taxon>
        <taxon>Defluviitalea</taxon>
    </lineage>
</organism>
<dbReference type="EMBL" id="CP121687">
    <property type="protein sequence ID" value="WZL70652.1"/>
    <property type="molecule type" value="Genomic_DNA"/>
</dbReference>
<dbReference type="Proteomes" id="UP001486565">
    <property type="component" value="Chromosome"/>
</dbReference>
<evidence type="ECO:0000313" key="1">
    <source>
        <dbReference type="EMBL" id="WZL70652.1"/>
    </source>
</evidence>